<sequence length="145" mass="16011">MNQDELTHKILEVIVESDFQSISDVELSKTLRIDSSFIRQACLTLIDNDDVRDCRTKDGFSIGTKQATADAFYTKKYLTQPDVNNPSFNISATNVNIGDNHGTFTQSSGSDTHEGTTTAKKIGISIIVGIIVWLLTQFILLPILT</sequence>
<proteinExistence type="predicted"/>
<dbReference type="KEGG" id="fuv:JR347_07890"/>
<keyword evidence="1" id="KW-1133">Transmembrane helix</keyword>
<organism evidence="2 3">
    <name type="scientific">Fulvivirga lutea</name>
    <dbReference type="NCBI Taxonomy" id="2810512"/>
    <lineage>
        <taxon>Bacteria</taxon>
        <taxon>Pseudomonadati</taxon>
        <taxon>Bacteroidota</taxon>
        <taxon>Cytophagia</taxon>
        <taxon>Cytophagales</taxon>
        <taxon>Fulvivirgaceae</taxon>
        <taxon>Fulvivirga</taxon>
    </lineage>
</organism>
<accession>A0A975A273</accession>
<dbReference type="EMBL" id="CP070608">
    <property type="protein sequence ID" value="QSE98995.1"/>
    <property type="molecule type" value="Genomic_DNA"/>
</dbReference>
<evidence type="ECO:0000313" key="3">
    <source>
        <dbReference type="Proteomes" id="UP000662783"/>
    </source>
</evidence>
<gene>
    <name evidence="2" type="ORF">JR347_07890</name>
</gene>
<feature type="transmembrane region" description="Helical" evidence="1">
    <location>
        <begin position="122"/>
        <end position="144"/>
    </location>
</feature>
<protein>
    <submittedName>
        <fullName evidence="2">Uncharacterized protein</fullName>
    </submittedName>
</protein>
<keyword evidence="1" id="KW-0472">Membrane</keyword>
<name>A0A975A273_9BACT</name>
<dbReference type="AlphaFoldDB" id="A0A975A273"/>
<dbReference type="Proteomes" id="UP000662783">
    <property type="component" value="Chromosome"/>
</dbReference>
<evidence type="ECO:0000313" key="2">
    <source>
        <dbReference type="EMBL" id="QSE98995.1"/>
    </source>
</evidence>
<keyword evidence="3" id="KW-1185">Reference proteome</keyword>
<evidence type="ECO:0000256" key="1">
    <source>
        <dbReference type="SAM" id="Phobius"/>
    </source>
</evidence>
<reference evidence="2" key="1">
    <citation type="submission" date="2021-02" db="EMBL/GenBank/DDBJ databases">
        <title>Fulvivirga sp. S481 isolated from sea water.</title>
        <authorList>
            <person name="Bae S.S."/>
            <person name="Baek K."/>
        </authorList>
    </citation>
    <scope>NUCLEOTIDE SEQUENCE</scope>
    <source>
        <strain evidence="2">S481</strain>
    </source>
</reference>
<keyword evidence="1" id="KW-0812">Transmembrane</keyword>
<dbReference type="RefSeq" id="WP_205723508.1">
    <property type="nucleotide sequence ID" value="NZ_CP070608.1"/>
</dbReference>